<keyword evidence="2" id="KW-1185">Reference proteome</keyword>
<gene>
    <name evidence="1" type="ORF">HNP76_001995</name>
</gene>
<sequence length="266" mass="30903">MKNKNVIIAQQKDFISKMKAAAQNFIASTDKSEIETILLSGSVARGDYFPRQDEKGGYVGMIDLIVMKKKGSSATAEKIFGPNQEPAIPYHCIKSGDLWFAIWFTDFISADDFVHFEEARKFSILEAEILYDKTKMYEAELKKINQIKTEECEKKLSDNIGYIHYLLSDYKKDRWERRAALLQLNENLNTAIRIGVCALYYKNNSYAPAEDRQLYYSLTLENLPENYESVITELKNQNVTSLEDYKRREDLFRSTLLDFIMTAFHR</sequence>
<evidence type="ECO:0000313" key="2">
    <source>
        <dbReference type="Proteomes" id="UP000518887"/>
    </source>
</evidence>
<dbReference type="AlphaFoldDB" id="A0A7W8GA00"/>
<keyword evidence="1" id="KW-0808">Transferase</keyword>
<organism evidence="1 2">
    <name type="scientific">Treponema ruminis</name>
    <dbReference type="NCBI Taxonomy" id="744515"/>
    <lineage>
        <taxon>Bacteria</taxon>
        <taxon>Pseudomonadati</taxon>
        <taxon>Spirochaetota</taxon>
        <taxon>Spirochaetia</taxon>
        <taxon>Spirochaetales</taxon>
        <taxon>Treponemataceae</taxon>
        <taxon>Treponema</taxon>
    </lineage>
</organism>
<dbReference type="RefSeq" id="WP_184660054.1">
    <property type="nucleotide sequence ID" value="NZ_CP031518.1"/>
</dbReference>
<protein>
    <submittedName>
        <fullName evidence="1">Putative nucleotidyltransferase</fullName>
    </submittedName>
</protein>
<accession>A0A7W8GA00</accession>
<dbReference type="EMBL" id="JACHFQ010000006">
    <property type="protein sequence ID" value="MBB5226614.1"/>
    <property type="molecule type" value="Genomic_DNA"/>
</dbReference>
<evidence type="ECO:0000313" key="1">
    <source>
        <dbReference type="EMBL" id="MBB5226614.1"/>
    </source>
</evidence>
<dbReference type="GO" id="GO:0016740">
    <property type="term" value="F:transferase activity"/>
    <property type="evidence" value="ECO:0007669"/>
    <property type="project" value="UniProtKB-KW"/>
</dbReference>
<dbReference type="Proteomes" id="UP000518887">
    <property type="component" value="Unassembled WGS sequence"/>
</dbReference>
<name>A0A7W8GA00_9SPIR</name>
<proteinExistence type="predicted"/>
<comment type="caution">
    <text evidence="1">The sequence shown here is derived from an EMBL/GenBank/DDBJ whole genome shotgun (WGS) entry which is preliminary data.</text>
</comment>
<reference evidence="1 2" key="1">
    <citation type="submission" date="2020-08" db="EMBL/GenBank/DDBJ databases">
        <title>Genomic Encyclopedia of Type Strains, Phase IV (KMG-IV): sequencing the most valuable type-strain genomes for metagenomic binning, comparative biology and taxonomic classification.</title>
        <authorList>
            <person name="Goeker M."/>
        </authorList>
    </citation>
    <scope>NUCLEOTIDE SEQUENCE [LARGE SCALE GENOMIC DNA]</scope>
    <source>
        <strain evidence="1 2">DSM 103462</strain>
    </source>
</reference>